<evidence type="ECO:0000256" key="3">
    <source>
        <dbReference type="ARBA" id="ARBA00022487"/>
    </source>
</evidence>
<evidence type="ECO:0000256" key="9">
    <source>
        <dbReference type="SAM" id="SignalP"/>
    </source>
</evidence>
<evidence type="ECO:0000256" key="6">
    <source>
        <dbReference type="ARBA" id="ARBA00022968"/>
    </source>
</evidence>
<dbReference type="SUPFAM" id="SSF53474">
    <property type="entry name" value="alpha/beta-Hydrolases"/>
    <property type="match status" value="1"/>
</dbReference>
<evidence type="ECO:0000313" key="13">
    <source>
        <dbReference type="RefSeq" id="XP_014669944.1"/>
    </source>
</evidence>
<dbReference type="InterPro" id="IPR000073">
    <property type="entry name" value="AB_hydrolase_1"/>
</dbReference>
<feature type="signal peptide" evidence="9">
    <location>
        <begin position="1"/>
        <end position="24"/>
    </location>
</feature>
<keyword evidence="11" id="KW-1185">Reference proteome</keyword>
<dbReference type="InterPro" id="IPR029058">
    <property type="entry name" value="AB_hydrolase_fold"/>
</dbReference>
<evidence type="ECO:0000313" key="14">
    <source>
        <dbReference type="RefSeq" id="XP_014669945.1"/>
    </source>
</evidence>
<protein>
    <submittedName>
        <fullName evidence="12 13">Abhydrolase domain-containing protein 2-like isoform X1</fullName>
    </submittedName>
</protein>
<keyword evidence="3" id="KW-0719">Serine esterase</keyword>
<dbReference type="RefSeq" id="XP_014669944.1">
    <property type="nucleotide sequence ID" value="XM_014814458.1"/>
</dbReference>
<evidence type="ECO:0000256" key="4">
    <source>
        <dbReference type="ARBA" id="ARBA00022692"/>
    </source>
</evidence>
<dbReference type="PIRSF" id="PIRSF005211">
    <property type="entry name" value="Ab_hydro_YheT"/>
    <property type="match status" value="1"/>
</dbReference>
<dbReference type="Pfam" id="PF00561">
    <property type="entry name" value="Abhydrolase_1"/>
    <property type="match status" value="1"/>
</dbReference>
<evidence type="ECO:0000256" key="1">
    <source>
        <dbReference type="ARBA" id="ARBA00004606"/>
    </source>
</evidence>
<keyword evidence="4" id="KW-0812">Transmembrane</keyword>
<dbReference type="InterPro" id="IPR012020">
    <property type="entry name" value="ABHD4"/>
</dbReference>
<feature type="chain" id="PRO_5045022213" evidence="9">
    <location>
        <begin position="25"/>
        <end position="413"/>
    </location>
</feature>
<evidence type="ECO:0000313" key="11">
    <source>
        <dbReference type="Proteomes" id="UP000695022"/>
    </source>
</evidence>
<evidence type="ECO:0000256" key="2">
    <source>
        <dbReference type="ARBA" id="ARBA00010884"/>
    </source>
</evidence>
<evidence type="ECO:0000313" key="12">
    <source>
        <dbReference type="RefSeq" id="XP_014669943.1"/>
    </source>
</evidence>
<evidence type="ECO:0000256" key="8">
    <source>
        <dbReference type="ARBA" id="ARBA00023136"/>
    </source>
</evidence>
<name>A0ABM1ECM2_PRICU</name>
<keyword evidence="5" id="KW-0378">Hydrolase</keyword>
<comment type="subcellular location">
    <subcellularLocation>
        <location evidence="1">Membrane</location>
        <topology evidence="1">Single-pass type II membrane protein</topology>
    </subcellularLocation>
</comment>
<dbReference type="InterPro" id="IPR000952">
    <property type="entry name" value="AB_hydrolase_4_CS"/>
</dbReference>
<keyword evidence="9" id="KW-0732">Signal</keyword>
<reference evidence="12 13" key="1">
    <citation type="submission" date="2025-05" db="UniProtKB">
        <authorList>
            <consortium name="RefSeq"/>
        </authorList>
    </citation>
    <scope>IDENTIFICATION</scope>
</reference>
<evidence type="ECO:0000256" key="5">
    <source>
        <dbReference type="ARBA" id="ARBA00022801"/>
    </source>
</evidence>
<dbReference type="Gene3D" id="3.40.50.1820">
    <property type="entry name" value="alpha/beta hydrolase"/>
    <property type="match status" value="1"/>
</dbReference>
<dbReference type="PANTHER" id="PTHR10794">
    <property type="entry name" value="ABHYDROLASE DOMAIN-CONTAINING PROTEIN"/>
    <property type="match status" value="1"/>
</dbReference>
<feature type="domain" description="AB hydrolase-1" evidence="10">
    <location>
        <begin position="116"/>
        <end position="373"/>
    </location>
</feature>
<accession>A0ABM1ECM2</accession>
<keyword evidence="7" id="KW-1133">Transmembrane helix</keyword>
<dbReference type="Proteomes" id="UP000695022">
    <property type="component" value="Unplaced"/>
</dbReference>
<keyword evidence="6" id="KW-0735">Signal-anchor</keyword>
<dbReference type="PROSITE" id="PS01133">
    <property type="entry name" value="UPF0017"/>
    <property type="match status" value="1"/>
</dbReference>
<gene>
    <name evidence="12 13 14" type="primary">LOC106810962</name>
</gene>
<sequence>MPAYMAFLAFLALLLYLLVRLLNCHSTPDKPSLFHGESTLVAKILEQCPILYQCYDPPSLWGRSGHLQTAMYSLLGRVNSPFPRGERRSVLMHDGATLSFDVFQPLASHKNEGDYTLIVVPGLGNSSESVYIRTLINYMQNLGYRVAVLNHQGALKTEKITAPRLFTYGGTEDLALMVQTVLTLFPSTTLIGVGFSMGGNILCKYLGEDSKHCRRFLCAVSACQGYDAVRALGLLMRWDNFRRAYIWLMTENMKRIVRRHQDVLCTIDCNHGDKPSSSRVDLQQTLASTSLIGFDEYFTRRAAGYDSLIDYYRDHSSARVINNIKIPMMLVNAKDDPIVPSELLSCAYEYVEQNENALFVLAKHGGHLGFFEGNLLYPDPITWIDKLVAQYCDAVIDLKKIDKSRSSSIILQR</sequence>
<dbReference type="PANTHER" id="PTHR10794:SF45">
    <property type="entry name" value="MONOACYLGLYCEROL LIPASE ABHD2"/>
    <property type="match status" value="1"/>
</dbReference>
<dbReference type="RefSeq" id="XP_014669943.1">
    <property type="nucleotide sequence ID" value="XM_014814457.1"/>
</dbReference>
<proteinExistence type="inferred from homology"/>
<organism evidence="11 12">
    <name type="scientific">Priapulus caudatus</name>
    <name type="common">Priapulid worm</name>
    <dbReference type="NCBI Taxonomy" id="37621"/>
    <lineage>
        <taxon>Eukaryota</taxon>
        <taxon>Metazoa</taxon>
        <taxon>Ecdysozoa</taxon>
        <taxon>Scalidophora</taxon>
        <taxon>Priapulida</taxon>
        <taxon>Priapulimorpha</taxon>
        <taxon>Priapulimorphida</taxon>
        <taxon>Priapulidae</taxon>
        <taxon>Priapulus</taxon>
    </lineage>
</organism>
<evidence type="ECO:0000259" key="10">
    <source>
        <dbReference type="Pfam" id="PF00561"/>
    </source>
</evidence>
<dbReference type="RefSeq" id="XP_014669945.1">
    <property type="nucleotide sequence ID" value="XM_014814459.1"/>
</dbReference>
<keyword evidence="8" id="KW-0472">Membrane</keyword>
<dbReference type="InterPro" id="IPR050960">
    <property type="entry name" value="AB_hydrolase_4_sf"/>
</dbReference>
<dbReference type="GeneID" id="106810962"/>
<evidence type="ECO:0000256" key="7">
    <source>
        <dbReference type="ARBA" id="ARBA00022989"/>
    </source>
</evidence>
<comment type="similarity">
    <text evidence="2">Belongs to the AB hydrolase superfamily. AB hydrolase 4 family.</text>
</comment>